<dbReference type="InterPro" id="IPR050121">
    <property type="entry name" value="Cytochrome_P450_monoxygenase"/>
</dbReference>
<dbReference type="PANTHER" id="PTHR24305:SF157">
    <property type="entry name" value="N-ACETYLTRYPTOPHAN 6-HYDROXYLASE IVOC-RELATED"/>
    <property type="match status" value="1"/>
</dbReference>
<dbReference type="GO" id="GO:0016705">
    <property type="term" value="F:oxidoreductase activity, acting on paired donors, with incorporation or reduction of molecular oxygen"/>
    <property type="evidence" value="ECO:0007669"/>
    <property type="project" value="InterPro"/>
</dbReference>
<keyword evidence="7 9" id="KW-0503">Monooxygenase</keyword>
<dbReference type="PRINTS" id="PR00463">
    <property type="entry name" value="EP450I"/>
</dbReference>
<evidence type="ECO:0000256" key="5">
    <source>
        <dbReference type="ARBA" id="ARBA00023002"/>
    </source>
</evidence>
<gene>
    <name evidence="11" type="ORF">B0T21DRAFT_283320</name>
</gene>
<evidence type="ECO:0000256" key="1">
    <source>
        <dbReference type="ARBA" id="ARBA00001971"/>
    </source>
</evidence>
<dbReference type="InterPro" id="IPR036396">
    <property type="entry name" value="Cyt_P450_sf"/>
</dbReference>
<dbReference type="CDD" id="cd11062">
    <property type="entry name" value="CYP58-like"/>
    <property type="match status" value="1"/>
</dbReference>
<reference evidence="11" key="1">
    <citation type="submission" date="2023-06" db="EMBL/GenBank/DDBJ databases">
        <title>Genome-scale phylogeny and comparative genomics of the fungal order Sordariales.</title>
        <authorList>
            <consortium name="Lawrence Berkeley National Laboratory"/>
            <person name="Hensen N."/>
            <person name="Bonometti L."/>
            <person name="Westerberg I."/>
            <person name="Brannstrom I.O."/>
            <person name="Guillou S."/>
            <person name="Cros-Aarteil S."/>
            <person name="Calhoun S."/>
            <person name="Haridas S."/>
            <person name="Kuo A."/>
            <person name="Mondo S."/>
            <person name="Pangilinan J."/>
            <person name="Riley R."/>
            <person name="Labutti K."/>
            <person name="Andreopoulos B."/>
            <person name="Lipzen A."/>
            <person name="Chen C."/>
            <person name="Yanf M."/>
            <person name="Daum C."/>
            <person name="Ng V."/>
            <person name="Clum A."/>
            <person name="Steindorff A."/>
            <person name="Ohm R."/>
            <person name="Martin F."/>
            <person name="Silar P."/>
            <person name="Natvig D."/>
            <person name="Lalanne C."/>
            <person name="Gautier V."/>
            <person name="Ament-Velasquez S.L."/>
            <person name="Kruys A."/>
            <person name="Hutchinson M.I."/>
            <person name="Powell A.J."/>
            <person name="Barry K."/>
            <person name="Miller A.N."/>
            <person name="Grigoriev I.V."/>
            <person name="Debuchy R."/>
            <person name="Gladieux P."/>
            <person name="Thoren M.H."/>
            <person name="Johannesson H."/>
        </authorList>
    </citation>
    <scope>NUCLEOTIDE SEQUENCE</scope>
    <source>
        <strain evidence="11">CBS 540.89</strain>
    </source>
</reference>
<keyword evidence="5 9" id="KW-0560">Oxidoreductase</keyword>
<dbReference type="PRINTS" id="PR00385">
    <property type="entry name" value="P450"/>
</dbReference>
<evidence type="ECO:0000256" key="4">
    <source>
        <dbReference type="ARBA" id="ARBA00022723"/>
    </source>
</evidence>
<dbReference type="Proteomes" id="UP001172159">
    <property type="component" value="Unassembled WGS sequence"/>
</dbReference>
<dbReference type="Pfam" id="PF00067">
    <property type="entry name" value="p450"/>
    <property type="match status" value="1"/>
</dbReference>
<comment type="cofactor">
    <cofactor evidence="1 8">
        <name>heme</name>
        <dbReference type="ChEBI" id="CHEBI:30413"/>
    </cofactor>
</comment>
<evidence type="ECO:0000256" key="2">
    <source>
        <dbReference type="ARBA" id="ARBA00010617"/>
    </source>
</evidence>
<keyword evidence="10" id="KW-0812">Transmembrane</keyword>
<dbReference type="PANTHER" id="PTHR24305">
    <property type="entry name" value="CYTOCHROME P450"/>
    <property type="match status" value="1"/>
</dbReference>
<comment type="caution">
    <text evidence="11">The sequence shown here is derived from an EMBL/GenBank/DDBJ whole genome shotgun (WGS) entry which is preliminary data.</text>
</comment>
<protein>
    <submittedName>
        <fullName evidence="11">Cytochrome P450</fullName>
    </submittedName>
</protein>
<evidence type="ECO:0000256" key="6">
    <source>
        <dbReference type="ARBA" id="ARBA00023004"/>
    </source>
</evidence>
<proteinExistence type="inferred from homology"/>
<accession>A0AA40K196</accession>
<evidence type="ECO:0000313" key="11">
    <source>
        <dbReference type="EMBL" id="KAK0742081.1"/>
    </source>
</evidence>
<organism evidence="11 12">
    <name type="scientific">Apiosordaria backusii</name>
    <dbReference type="NCBI Taxonomy" id="314023"/>
    <lineage>
        <taxon>Eukaryota</taxon>
        <taxon>Fungi</taxon>
        <taxon>Dikarya</taxon>
        <taxon>Ascomycota</taxon>
        <taxon>Pezizomycotina</taxon>
        <taxon>Sordariomycetes</taxon>
        <taxon>Sordariomycetidae</taxon>
        <taxon>Sordariales</taxon>
        <taxon>Lasiosphaeriaceae</taxon>
        <taxon>Apiosordaria</taxon>
    </lineage>
</organism>
<keyword evidence="6 8" id="KW-0408">Iron</keyword>
<dbReference type="GO" id="GO:0004497">
    <property type="term" value="F:monooxygenase activity"/>
    <property type="evidence" value="ECO:0007669"/>
    <property type="project" value="UniProtKB-KW"/>
</dbReference>
<keyword evidence="4 8" id="KW-0479">Metal-binding</keyword>
<evidence type="ECO:0000256" key="8">
    <source>
        <dbReference type="PIRSR" id="PIRSR602401-1"/>
    </source>
</evidence>
<feature type="transmembrane region" description="Helical" evidence="10">
    <location>
        <begin position="6"/>
        <end position="25"/>
    </location>
</feature>
<dbReference type="InterPro" id="IPR017972">
    <property type="entry name" value="Cyt_P450_CS"/>
</dbReference>
<dbReference type="EMBL" id="JAUKTV010000003">
    <property type="protein sequence ID" value="KAK0742081.1"/>
    <property type="molecule type" value="Genomic_DNA"/>
</dbReference>
<dbReference type="AlphaFoldDB" id="A0AA40K196"/>
<dbReference type="InterPro" id="IPR002401">
    <property type="entry name" value="Cyt_P450_E_grp-I"/>
</dbReference>
<sequence>METITTWPLLTAIIGGLCWMMITGIRRLYFHPLSKFPGPKLAALTLWYEFYWNVIKQGQLMWRIQEMHKQYGSIVRINPHELHILDPQFYDELYGCGVDSKRKLDKYEWWTRLAVSGSSSFTTVSHDLHRLRRGALNPFFSVASVTKLERPLIMSKVEKLSARLAKIAESGEIFRLDAALMALTMDITCDYCFGRDRNYLDKPDFELQYKQAVIGATDGCFLLMQFPWIPSVMNRIPLSAVRLASPGVAYMLDRENDMAEQVRPILARTTNEKAGTHTIFHTLRDNQSLPPEERTLERLCGEATLLTGAGSETTAQTLTRMFFYLKHVPHTLEKLREELDATIPHENEIPSWSTLQQLPYLTAVIKESLRTSYGITTRLPRVAHEDIIYKDHVIPAGTPVSQTATFILMDPTVFPEPHIFKPERWLGSDKKLDRYLVPFGKGSRSCLGINLAYAEMYLATATLVKRFDWEMYDTTLERDIVCKRDSFVALPDFDSKGVRATLTRRRV</sequence>
<evidence type="ECO:0000256" key="9">
    <source>
        <dbReference type="RuleBase" id="RU000461"/>
    </source>
</evidence>
<dbReference type="InterPro" id="IPR001128">
    <property type="entry name" value="Cyt_P450"/>
</dbReference>
<keyword evidence="12" id="KW-1185">Reference proteome</keyword>
<keyword evidence="3 8" id="KW-0349">Heme</keyword>
<dbReference type="PROSITE" id="PS00086">
    <property type="entry name" value="CYTOCHROME_P450"/>
    <property type="match status" value="1"/>
</dbReference>
<keyword evidence="10" id="KW-1133">Transmembrane helix</keyword>
<dbReference type="SUPFAM" id="SSF48264">
    <property type="entry name" value="Cytochrome P450"/>
    <property type="match status" value="1"/>
</dbReference>
<comment type="similarity">
    <text evidence="2 9">Belongs to the cytochrome P450 family.</text>
</comment>
<evidence type="ECO:0000256" key="7">
    <source>
        <dbReference type="ARBA" id="ARBA00023033"/>
    </source>
</evidence>
<feature type="binding site" description="axial binding residue" evidence="8">
    <location>
        <position position="446"/>
    </location>
    <ligand>
        <name>heme</name>
        <dbReference type="ChEBI" id="CHEBI:30413"/>
    </ligand>
    <ligandPart>
        <name>Fe</name>
        <dbReference type="ChEBI" id="CHEBI:18248"/>
    </ligandPart>
</feature>
<evidence type="ECO:0000256" key="10">
    <source>
        <dbReference type="SAM" id="Phobius"/>
    </source>
</evidence>
<evidence type="ECO:0000256" key="3">
    <source>
        <dbReference type="ARBA" id="ARBA00022617"/>
    </source>
</evidence>
<evidence type="ECO:0000313" key="12">
    <source>
        <dbReference type="Proteomes" id="UP001172159"/>
    </source>
</evidence>
<keyword evidence="10" id="KW-0472">Membrane</keyword>
<dbReference type="GO" id="GO:0005506">
    <property type="term" value="F:iron ion binding"/>
    <property type="evidence" value="ECO:0007669"/>
    <property type="project" value="InterPro"/>
</dbReference>
<dbReference type="Gene3D" id="1.10.630.10">
    <property type="entry name" value="Cytochrome P450"/>
    <property type="match status" value="1"/>
</dbReference>
<dbReference type="GO" id="GO:0020037">
    <property type="term" value="F:heme binding"/>
    <property type="evidence" value="ECO:0007669"/>
    <property type="project" value="InterPro"/>
</dbReference>
<name>A0AA40K196_9PEZI</name>